<dbReference type="Proteomes" id="UP000464577">
    <property type="component" value="Chromosome"/>
</dbReference>
<sequence length="147" mass="16637">MKTFDINGQTFTEGDEFIIETPELGKMQVIAQWQDFKRGSVVMLDLGLVLTPIGCQGKLSFYTNGDGYHTFQLVYVCRCGYNVHNHALAWRDLTIEGNAIKTSKLGTWFNQPHNHALAAEFEHLKPKPKSAQLPEPITGRHGQFQLF</sequence>
<accession>A0A6P1W1B7</accession>
<keyword evidence="2" id="KW-1185">Reference proteome</keyword>
<evidence type="ECO:0000313" key="1">
    <source>
        <dbReference type="EMBL" id="QHV99193.1"/>
    </source>
</evidence>
<dbReference type="AlphaFoldDB" id="A0A6P1W1B7"/>
<protein>
    <submittedName>
        <fullName evidence="1">Uncharacterized protein</fullName>
    </submittedName>
</protein>
<name>A0A6P1W1B7_9BACT</name>
<reference evidence="1 2" key="1">
    <citation type="submission" date="2019-11" db="EMBL/GenBank/DDBJ databases">
        <title>Spirosoma endbachense sp. nov., isolated from a natural salt meadow.</title>
        <authorList>
            <person name="Rojas J."/>
            <person name="Ambika Manirajan B."/>
            <person name="Ratering S."/>
            <person name="Suarez C."/>
            <person name="Geissler-Plaum R."/>
            <person name="Schnell S."/>
        </authorList>
    </citation>
    <scope>NUCLEOTIDE SEQUENCE [LARGE SCALE GENOMIC DNA]</scope>
    <source>
        <strain evidence="1 2">I-24</strain>
    </source>
</reference>
<dbReference type="RefSeq" id="WP_162389598.1">
    <property type="nucleotide sequence ID" value="NZ_CP045997.1"/>
</dbReference>
<gene>
    <name evidence="1" type="ORF">GJR95_31140</name>
</gene>
<organism evidence="1 2">
    <name type="scientific">Spirosoma endbachense</name>
    <dbReference type="NCBI Taxonomy" id="2666025"/>
    <lineage>
        <taxon>Bacteria</taxon>
        <taxon>Pseudomonadati</taxon>
        <taxon>Bacteroidota</taxon>
        <taxon>Cytophagia</taxon>
        <taxon>Cytophagales</taxon>
        <taxon>Cytophagaceae</taxon>
        <taxon>Spirosoma</taxon>
    </lineage>
</organism>
<proteinExistence type="predicted"/>
<evidence type="ECO:0000313" key="2">
    <source>
        <dbReference type="Proteomes" id="UP000464577"/>
    </source>
</evidence>
<dbReference type="EMBL" id="CP045997">
    <property type="protein sequence ID" value="QHV99193.1"/>
    <property type="molecule type" value="Genomic_DNA"/>
</dbReference>
<dbReference type="KEGG" id="senf:GJR95_31140"/>